<dbReference type="EMBL" id="JQBP01000002">
    <property type="protein sequence ID" value="KRN75271.1"/>
    <property type="molecule type" value="Genomic_DNA"/>
</dbReference>
<keyword evidence="9" id="KW-1185">Reference proteome</keyword>
<keyword evidence="4 7" id="KW-1133">Transmembrane helix</keyword>
<dbReference type="STRING" id="1616.IV73_GL000432"/>
<dbReference type="Pfam" id="PF01943">
    <property type="entry name" value="Polysacc_synt"/>
    <property type="match status" value="1"/>
</dbReference>
<keyword evidence="2" id="KW-1003">Cell membrane</keyword>
<feature type="region of interest" description="Disordered" evidence="6">
    <location>
        <begin position="33"/>
        <end position="56"/>
    </location>
</feature>
<feature type="transmembrane region" description="Helical" evidence="7">
    <location>
        <begin position="314"/>
        <end position="330"/>
    </location>
</feature>
<proteinExistence type="predicted"/>
<organism evidence="8 9">
    <name type="scientific">Weissella kandleri</name>
    <dbReference type="NCBI Taxonomy" id="1616"/>
    <lineage>
        <taxon>Bacteria</taxon>
        <taxon>Bacillati</taxon>
        <taxon>Bacillota</taxon>
        <taxon>Bacilli</taxon>
        <taxon>Lactobacillales</taxon>
        <taxon>Lactobacillaceae</taxon>
        <taxon>Weissella</taxon>
    </lineage>
</organism>
<feature type="transmembrane region" description="Helical" evidence="7">
    <location>
        <begin position="342"/>
        <end position="361"/>
    </location>
</feature>
<evidence type="ECO:0000256" key="1">
    <source>
        <dbReference type="ARBA" id="ARBA00004651"/>
    </source>
</evidence>
<dbReference type="AlphaFoldDB" id="A0A0R2JLN1"/>
<protein>
    <submittedName>
        <fullName evidence="8">Uncharacterized protein</fullName>
    </submittedName>
</protein>
<accession>A0A0R2JLN1</accession>
<dbReference type="RefSeq" id="WP_057754092.1">
    <property type="nucleotide sequence ID" value="NZ_JQBP01000002.1"/>
</dbReference>
<dbReference type="CDD" id="cd13124">
    <property type="entry name" value="MATE_SpoVB_like"/>
    <property type="match status" value="1"/>
</dbReference>
<dbReference type="PANTHER" id="PTHR30250:SF21">
    <property type="entry name" value="LIPID II FLIPPASE MURJ"/>
    <property type="match status" value="1"/>
</dbReference>
<feature type="transmembrane region" description="Helical" evidence="7">
    <location>
        <begin position="201"/>
        <end position="221"/>
    </location>
</feature>
<evidence type="ECO:0000256" key="7">
    <source>
        <dbReference type="SAM" id="Phobius"/>
    </source>
</evidence>
<evidence type="ECO:0000256" key="6">
    <source>
        <dbReference type="SAM" id="MobiDB-lite"/>
    </source>
</evidence>
<comment type="caution">
    <text evidence="8">The sequence shown here is derived from an EMBL/GenBank/DDBJ whole genome shotgun (WGS) entry which is preliminary data.</text>
</comment>
<dbReference type="Proteomes" id="UP000051655">
    <property type="component" value="Unassembled WGS sequence"/>
</dbReference>
<feature type="region of interest" description="Disordered" evidence="6">
    <location>
        <begin position="107"/>
        <end position="134"/>
    </location>
</feature>
<feature type="transmembrane region" description="Helical" evidence="7">
    <location>
        <begin position="519"/>
        <end position="537"/>
    </location>
</feature>
<gene>
    <name evidence="8" type="ORF">IV73_GL000432</name>
</gene>
<feature type="transmembrane region" description="Helical" evidence="7">
    <location>
        <begin position="604"/>
        <end position="625"/>
    </location>
</feature>
<dbReference type="InterPro" id="IPR050833">
    <property type="entry name" value="Poly_Biosynth_Transport"/>
</dbReference>
<dbReference type="PATRIC" id="fig|1616.3.peg.447"/>
<feature type="transmembrane region" description="Helical" evidence="7">
    <location>
        <begin position="241"/>
        <end position="259"/>
    </location>
</feature>
<evidence type="ECO:0000256" key="3">
    <source>
        <dbReference type="ARBA" id="ARBA00022692"/>
    </source>
</evidence>
<feature type="transmembrane region" description="Helical" evidence="7">
    <location>
        <begin position="382"/>
        <end position="406"/>
    </location>
</feature>
<evidence type="ECO:0000256" key="2">
    <source>
        <dbReference type="ARBA" id="ARBA00022475"/>
    </source>
</evidence>
<feature type="transmembrane region" description="Helical" evidence="7">
    <location>
        <begin position="574"/>
        <end position="592"/>
    </location>
</feature>
<dbReference type="GO" id="GO:0005886">
    <property type="term" value="C:plasma membrane"/>
    <property type="evidence" value="ECO:0007669"/>
    <property type="project" value="UniProtKB-SubCell"/>
</dbReference>
<name>A0A0R2JLN1_9LACO</name>
<evidence type="ECO:0000313" key="8">
    <source>
        <dbReference type="EMBL" id="KRN75271.1"/>
    </source>
</evidence>
<dbReference type="PANTHER" id="PTHR30250">
    <property type="entry name" value="PST FAMILY PREDICTED COLANIC ACID TRANSPORTER"/>
    <property type="match status" value="1"/>
</dbReference>
<evidence type="ECO:0000256" key="4">
    <source>
        <dbReference type="ARBA" id="ARBA00022989"/>
    </source>
</evidence>
<feature type="transmembrane region" description="Helical" evidence="7">
    <location>
        <begin position="440"/>
        <end position="460"/>
    </location>
</feature>
<comment type="subcellular location">
    <subcellularLocation>
        <location evidence="1">Cell membrane</location>
        <topology evidence="1">Multi-pass membrane protein</topology>
    </subcellularLocation>
</comment>
<dbReference type="OrthoDB" id="9775950at2"/>
<keyword evidence="5 7" id="KW-0472">Membrane</keyword>
<feature type="transmembrane region" description="Helical" evidence="7">
    <location>
        <begin position="271"/>
        <end position="293"/>
    </location>
</feature>
<keyword evidence="3 7" id="KW-0812">Transmembrane</keyword>
<reference evidence="8 9" key="1">
    <citation type="journal article" date="2015" name="Genome Announc.">
        <title>Expanding the biotechnology potential of lactobacilli through comparative genomics of 213 strains and associated genera.</title>
        <authorList>
            <person name="Sun Z."/>
            <person name="Harris H.M."/>
            <person name="McCann A."/>
            <person name="Guo C."/>
            <person name="Argimon S."/>
            <person name="Zhang W."/>
            <person name="Yang X."/>
            <person name="Jeffery I.B."/>
            <person name="Cooney J.C."/>
            <person name="Kagawa T.F."/>
            <person name="Liu W."/>
            <person name="Song Y."/>
            <person name="Salvetti E."/>
            <person name="Wrobel A."/>
            <person name="Rasinkangas P."/>
            <person name="Parkhill J."/>
            <person name="Rea M.C."/>
            <person name="O'Sullivan O."/>
            <person name="Ritari J."/>
            <person name="Douillard F.P."/>
            <person name="Paul Ross R."/>
            <person name="Yang R."/>
            <person name="Briner A.E."/>
            <person name="Felis G.E."/>
            <person name="de Vos W.M."/>
            <person name="Barrangou R."/>
            <person name="Klaenhammer T.R."/>
            <person name="Caufield P.W."/>
            <person name="Cui Y."/>
            <person name="Zhang H."/>
            <person name="O'Toole P.W."/>
        </authorList>
    </citation>
    <scope>NUCLEOTIDE SEQUENCE [LARGE SCALE GENOMIC DNA]</scope>
    <source>
        <strain evidence="8 9">DSM 20593</strain>
    </source>
</reference>
<feature type="transmembrane region" description="Helical" evidence="7">
    <location>
        <begin position="159"/>
        <end position="181"/>
    </location>
</feature>
<dbReference type="InterPro" id="IPR024923">
    <property type="entry name" value="PG_synth_SpoVB"/>
</dbReference>
<sequence>MAGETHTSKKIRREMTYREVRNLLDGQPLVEIKDHPKERSQAQFDAAGRSGKQAVPNQVKIRPAKRKQVTFPADEHGTKVDTLDHHIKVTEVSDTYEYQKIGWKTRTSSSDKRTGSKLASGALQNTAADQRPKSFKEVKTSDVGDEALKNQSKMLRGSLWMTIGNLISRLLGALYIIPWSMMLGVTYTTAANGLYAQGYQIYSVALLIATAGLPNALARLVAEFSAKKQFGYVKDVLRQSLLLGSVMGIIAGAALYALAGPLSQGNPNVIPVIRSLAAAVLIIPVLSMLRGYVQGLEMMGLSALSQVVEQIIRVAYMLVLTAWIMLGQHGNWVDATVQSTFAAFWGALAGVAVLLLGMLFHRNYLKGQFVVNENKGDPKRSFIGVMARQSIPVIYAGSAISLVQVIDQFTFFKIMHMVSNVSQDMLDQMFAQFAFNSNKLVMLVVSLAVAMSETTLPLLSRARAIGTPTTIANQISYIFKLLAVVMVPASLGMAAVARPLYILFYGMSDVENGVLMLELSSFVGLAFGVYMVALAIYQGLGRLRLTSHLMTLILLAKLILQYPAVALFGGMGPLISTGIAFFIGLSWILWHLKREYPLDITDFNYSLMVILFWGLIMFGVISPLTCLLELQVNTSRLAQLGVLVVMVFLGGLIYGLAIIKSHVGPEVFGDRAYRIRRKLVWRH</sequence>
<evidence type="ECO:0000313" key="9">
    <source>
        <dbReference type="Proteomes" id="UP000051655"/>
    </source>
</evidence>
<feature type="transmembrane region" description="Helical" evidence="7">
    <location>
        <begin position="481"/>
        <end position="507"/>
    </location>
</feature>
<feature type="transmembrane region" description="Helical" evidence="7">
    <location>
        <begin position="637"/>
        <end position="659"/>
    </location>
</feature>
<dbReference type="InterPro" id="IPR002797">
    <property type="entry name" value="Polysacc_synth"/>
</dbReference>
<evidence type="ECO:0000256" key="5">
    <source>
        <dbReference type="ARBA" id="ARBA00023136"/>
    </source>
</evidence>